<feature type="transmembrane region" description="Helical" evidence="8">
    <location>
        <begin position="77"/>
        <end position="99"/>
    </location>
</feature>
<dbReference type="PANTHER" id="PTHR32507:SF8">
    <property type="entry name" value="CNH1P"/>
    <property type="match status" value="1"/>
</dbReference>
<keyword evidence="4 8" id="KW-0812">Transmembrane</keyword>
<dbReference type="GO" id="GO:0005886">
    <property type="term" value="C:plasma membrane"/>
    <property type="evidence" value="ECO:0007669"/>
    <property type="project" value="UniProtKB-SubCell"/>
</dbReference>
<dbReference type="Proteomes" id="UP000540519">
    <property type="component" value="Unassembled WGS sequence"/>
</dbReference>
<evidence type="ECO:0000313" key="10">
    <source>
        <dbReference type="EMBL" id="MUH37739.1"/>
    </source>
</evidence>
<feature type="transmembrane region" description="Helical" evidence="8">
    <location>
        <begin position="47"/>
        <end position="65"/>
    </location>
</feature>
<organism evidence="10 11">
    <name type="scientific">Zobellia amurskyensis</name>
    <dbReference type="NCBI Taxonomy" id="248905"/>
    <lineage>
        <taxon>Bacteria</taxon>
        <taxon>Pseudomonadati</taxon>
        <taxon>Bacteroidota</taxon>
        <taxon>Flavobacteriia</taxon>
        <taxon>Flavobacteriales</taxon>
        <taxon>Flavobacteriaceae</taxon>
        <taxon>Zobellia</taxon>
    </lineage>
</organism>
<protein>
    <submittedName>
        <fullName evidence="10">Sodium:proton antiporter</fullName>
    </submittedName>
</protein>
<keyword evidence="11" id="KW-1185">Reference proteome</keyword>
<proteinExistence type="predicted"/>
<dbReference type="RefSeq" id="WP_166521627.1">
    <property type="nucleotide sequence ID" value="NZ_RCNR01000050.1"/>
</dbReference>
<reference evidence="10 11" key="1">
    <citation type="journal article" date="2019" name="Mar. Drugs">
        <title>Comparative Genomics and CAZyme Genome Repertoires of Marine Zobellia amurskyensis KMM 3526(T) and Zobellia laminariae KMM 3676(T).</title>
        <authorList>
            <person name="Chernysheva N."/>
            <person name="Bystritskaya E."/>
            <person name="Stenkova A."/>
            <person name="Golovkin I."/>
            <person name="Nedashkovskaya O."/>
            <person name="Isaeva M."/>
        </authorList>
    </citation>
    <scope>NUCLEOTIDE SEQUENCE [LARGE SCALE GENOMIC DNA]</scope>
    <source>
        <strain evidence="10 11">KMM 3526</strain>
    </source>
</reference>
<feature type="transmembrane region" description="Helical" evidence="8">
    <location>
        <begin position="147"/>
        <end position="167"/>
    </location>
</feature>
<feature type="transmembrane region" description="Helical" evidence="8">
    <location>
        <begin position="374"/>
        <end position="400"/>
    </location>
</feature>
<evidence type="ECO:0000313" key="11">
    <source>
        <dbReference type="Proteomes" id="UP000540519"/>
    </source>
</evidence>
<gene>
    <name evidence="10" type="ORF">D9O36_17955</name>
</gene>
<feature type="transmembrane region" description="Helical" evidence="8">
    <location>
        <begin position="313"/>
        <end position="332"/>
    </location>
</feature>
<evidence type="ECO:0000256" key="5">
    <source>
        <dbReference type="ARBA" id="ARBA00022989"/>
    </source>
</evidence>
<evidence type="ECO:0000256" key="7">
    <source>
        <dbReference type="ARBA" id="ARBA00023136"/>
    </source>
</evidence>
<dbReference type="EMBL" id="RCNR01000050">
    <property type="protein sequence ID" value="MUH37739.1"/>
    <property type="molecule type" value="Genomic_DNA"/>
</dbReference>
<sequence>MAFLPLVLSRIKVSFTVPLLLIGFIIYYIGVPINWPSPIWNHKYVKTITEIIVIISLMGAGLKLGMRYSLAHWKNSLRLIVITMPFYILFLFLICHYLLGFDGASSLLIAAVCAPTDPVLAAEIQLKKDEMYDKRNTGMRYLLTSEAGLNDGMAFPFVYLAILWSQSTSFNNVDLTYWFGYYMVFKICGGIIIGSLLGFAFSYFIRNLKSLQKNKVLSGFVGIGLAFLSFSLAELLDTYGFLSTFFTGLFAQYHFHKKLKQTDETSRINSNEDKQEILLFNEKLEEFLIMVWTVLFGGFVASGILNFATWQGVVTALVTIIIIRPITGRIALMGTPFTESKKWAISSFGIKGVGSFFYLAFALHEGDFLSINEIYAFVSYVVVFSILIHGLTAPSVISYFKKTNPG</sequence>
<feature type="domain" description="Cation/H+ exchanger transmembrane" evidence="9">
    <location>
        <begin position="3"/>
        <end position="394"/>
    </location>
</feature>
<dbReference type="GO" id="GO:0015297">
    <property type="term" value="F:antiporter activity"/>
    <property type="evidence" value="ECO:0007669"/>
    <property type="project" value="UniProtKB-KW"/>
</dbReference>
<comment type="subcellular location">
    <subcellularLocation>
        <location evidence="1">Cell membrane</location>
        <topology evidence="1">Multi-pass membrane protein</topology>
    </subcellularLocation>
</comment>
<dbReference type="PANTHER" id="PTHR32507">
    <property type="entry name" value="NA(+)/H(+) ANTIPORTER 1"/>
    <property type="match status" value="1"/>
</dbReference>
<comment type="caution">
    <text evidence="10">The sequence shown here is derived from an EMBL/GenBank/DDBJ whole genome shotgun (WGS) entry which is preliminary data.</text>
</comment>
<evidence type="ECO:0000256" key="8">
    <source>
        <dbReference type="SAM" id="Phobius"/>
    </source>
</evidence>
<feature type="transmembrane region" description="Helical" evidence="8">
    <location>
        <begin position="179"/>
        <end position="204"/>
    </location>
</feature>
<dbReference type="AlphaFoldDB" id="A0A7X2ZWQ1"/>
<name>A0A7X2ZWQ1_9FLAO</name>
<keyword evidence="7 8" id="KW-0472">Membrane</keyword>
<feature type="transmembrane region" description="Helical" evidence="8">
    <location>
        <begin position="216"/>
        <end position="233"/>
    </location>
</feature>
<keyword evidence="2" id="KW-0813">Transport</keyword>
<evidence type="ECO:0000256" key="2">
    <source>
        <dbReference type="ARBA" id="ARBA00022448"/>
    </source>
</evidence>
<feature type="transmembrane region" description="Helical" evidence="8">
    <location>
        <begin position="344"/>
        <end position="362"/>
    </location>
</feature>
<evidence type="ECO:0000259" key="9">
    <source>
        <dbReference type="Pfam" id="PF00999"/>
    </source>
</evidence>
<dbReference type="GO" id="GO:1902600">
    <property type="term" value="P:proton transmembrane transport"/>
    <property type="evidence" value="ECO:0007669"/>
    <property type="project" value="InterPro"/>
</dbReference>
<keyword evidence="3" id="KW-0050">Antiport</keyword>
<evidence type="ECO:0000256" key="6">
    <source>
        <dbReference type="ARBA" id="ARBA00023065"/>
    </source>
</evidence>
<feature type="transmembrane region" description="Helical" evidence="8">
    <location>
        <begin position="105"/>
        <end position="126"/>
    </location>
</feature>
<keyword evidence="5 8" id="KW-1133">Transmembrane helix</keyword>
<evidence type="ECO:0000256" key="4">
    <source>
        <dbReference type="ARBA" id="ARBA00022692"/>
    </source>
</evidence>
<keyword evidence="6" id="KW-0406">Ion transport</keyword>
<evidence type="ECO:0000256" key="3">
    <source>
        <dbReference type="ARBA" id="ARBA00022449"/>
    </source>
</evidence>
<feature type="transmembrane region" description="Helical" evidence="8">
    <location>
        <begin position="287"/>
        <end position="307"/>
    </location>
</feature>
<dbReference type="Pfam" id="PF00999">
    <property type="entry name" value="Na_H_Exchanger"/>
    <property type="match status" value="1"/>
</dbReference>
<evidence type="ECO:0000256" key="1">
    <source>
        <dbReference type="ARBA" id="ARBA00004651"/>
    </source>
</evidence>
<accession>A0A7X2ZWQ1</accession>
<dbReference type="InterPro" id="IPR006153">
    <property type="entry name" value="Cation/H_exchanger_TM"/>
</dbReference>
<feature type="transmembrane region" description="Helical" evidence="8">
    <location>
        <begin position="12"/>
        <end position="35"/>
    </location>
</feature>